<accession>A0A5B7J2X6</accession>
<evidence type="ECO:0000313" key="1">
    <source>
        <dbReference type="EMBL" id="MPC86834.1"/>
    </source>
</evidence>
<name>A0A5B7J2X6_PORTR</name>
<dbReference type="Proteomes" id="UP000324222">
    <property type="component" value="Unassembled WGS sequence"/>
</dbReference>
<gene>
    <name evidence="1" type="ORF">E2C01_081670</name>
</gene>
<organism evidence="1 2">
    <name type="scientific">Portunus trituberculatus</name>
    <name type="common">Swimming crab</name>
    <name type="synonym">Neptunus trituberculatus</name>
    <dbReference type="NCBI Taxonomy" id="210409"/>
    <lineage>
        <taxon>Eukaryota</taxon>
        <taxon>Metazoa</taxon>
        <taxon>Ecdysozoa</taxon>
        <taxon>Arthropoda</taxon>
        <taxon>Crustacea</taxon>
        <taxon>Multicrustacea</taxon>
        <taxon>Malacostraca</taxon>
        <taxon>Eumalacostraca</taxon>
        <taxon>Eucarida</taxon>
        <taxon>Decapoda</taxon>
        <taxon>Pleocyemata</taxon>
        <taxon>Brachyura</taxon>
        <taxon>Eubrachyura</taxon>
        <taxon>Portunoidea</taxon>
        <taxon>Portunidae</taxon>
        <taxon>Portuninae</taxon>
        <taxon>Portunus</taxon>
    </lineage>
</organism>
<evidence type="ECO:0000313" key="2">
    <source>
        <dbReference type="Proteomes" id="UP000324222"/>
    </source>
</evidence>
<keyword evidence="2" id="KW-1185">Reference proteome</keyword>
<sequence length="9" mass="951">MAGFKVSVL</sequence>
<protein>
    <submittedName>
        <fullName evidence="1">Uncharacterized protein</fullName>
    </submittedName>
</protein>
<comment type="caution">
    <text evidence="1">The sequence shown here is derived from an EMBL/GenBank/DDBJ whole genome shotgun (WGS) entry which is preliminary data.</text>
</comment>
<dbReference type="EMBL" id="VSRR010072625">
    <property type="protein sequence ID" value="MPC86834.1"/>
    <property type="molecule type" value="Genomic_DNA"/>
</dbReference>
<reference evidence="1 2" key="1">
    <citation type="submission" date="2019-05" db="EMBL/GenBank/DDBJ databases">
        <title>Another draft genome of Portunus trituberculatus and its Hox gene families provides insights of decapod evolution.</title>
        <authorList>
            <person name="Jeong J.-H."/>
            <person name="Song I."/>
            <person name="Kim S."/>
            <person name="Choi T."/>
            <person name="Kim D."/>
            <person name="Ryu S."/>
            <person name="Kim W."/>
        </authorList>
    </citation>
    <scope>NUCLEOTIDE SEQUENCE [LARGE SCALE GENOMIC DNA]</scope>
    <source>
        <tissue evidence="1">Muscle</tissue>
    </source>
</reference>
<proteinExistence type="predicted"/>